<feature type="transmembrane region" description="Helical" evidence="1">
    <location>
        <begin position="6"/>
        <end position="27"/>
    </location>
</feature>
<feature type="transmembrane region" description="Helical" evidence="1">
    <location>
        <begin position="39"/>
        <end position="55"/>
    </location>
</feature>
<organism evidence="2 3">
    <name type="scientific">Pedobacter psychrotolerans</name>
    <dbReference type="NCBI Taxonomy" id="1843235"/>
    <lineage>
        <taxon>Bacteria</taxon>
        <taxon>Pseudomonadati</taxon>
        <taxon>Bacteroidota</taxon>
        <taxon>Sphingobacteriia</taxon>
        <taxon>Sphingobacteriales</taxon>
        <taxon>Sphingobacteriaceae</taxon>
        <taxon>Pedobacter</taxon>
    </lineage>
</organism>
<keyword evidence="1" id="KW-1133">Transmembrane helix</keyword>
<dbReference type="OrthoDB" id="660780at2"/>
<name>A0A4R2H6J4_9SPHI</name>
<feature type="transmembrane region" description="Helical" evidence="1">
    <location>
        <begin position="61"/>
        <end position="83"/>
    </location>
</feature>
<accession>A0A4R2H6J4</accession>
<dbReference type="Proteomes" id="UP000295684">
    <property type="component" value="Unassembled WGS sequence"/>
</dbReference>
<feature type="transmembrane region" description="Helical" evidence="1">
    <location>
        <begin position="363"/>
        <end position="386"/>
    </location>
</feature>
<reference evidence="2 3" key="1">
    <citation type="submission" date="2019-03" db="EMBL/GenBank/DDBJ databases">
        <title>Genomic Encyclopedia of Type Strains, Phase IV (KMG-IV): sequencing the most valuable type-strain genomes for metagenomic binning, comparative biology and taxonomic classification.</title>
        <authorList>
            <person name="Goeker M."/>
        </authorList>
    </citation>
    <scope>NUCLEOTIDE SEQUENCE [LARGE SCALE GENOMIC DNA]</scope>
    <source>
        <strain evidence="2 3">DSM 103236</strain>
    </source>
</reference>
<dbReference type="EMBL" id="SLWO01000007">
    <property type="protein sequence ID" value="TCO21473.1"/>
    <property type="molecule type" value="Genomic_DNA"/>
</dbReference>
<feature type="transmembrane region" description="Helical" evidence="1">
    <location>
        <begin position="398"/>
        <end position="421"/>
    </location>
</feature>
<dbReference type="AlphaFoldDB" id="A0A4R2H6J4"/>
<feature type="transmembrane region" description="Helical" evidence="1">
    <location>
        <begin position="329"/>
        <end position="347"/>
    </location>
</feature>
<evidence type="ECO:0000256" key="1">
    <source>
        <dbReference type="SAM" id="Phobius"/>
    </source>
</evidence>
<evidence type="ECO:0000313" key="2">
    <source>
        <dbReference type="EMBL" id="TCO21473.1"/>
    </source>
</evidence>
<feature type="transmembrane region" description="Helical" evidence="1">
    <location>
        <begin position="126"/>
        <end position="145"/>
    </location>
</feature>
<protein>
    <submittedName>
        <fullName evidence="2">Uncharacterized protein</fullName>
    </submittedName>
</protein>
<sequence length="451" mass="52331">MYDRLKNLISLPFIFCLLLLLLNDFYLKATFHNILTGKLSDFCGLFIFPIFWSAIFPRHKLWIFILTGVLFIYWKSEYAWRLIELISNVFNIQRTVDSTDLIALSMLLVAWIHIKDGYATIFTNPLITRLSAVFIGVVSIFSFCATSQQSYIQSFEQPQYVLLQSTKIPDTTSYGEFKFYKTDSLIIVGIDHLYIRRPIRDDDFNKNRSLIDLDKDVMAMIADGTSLIPAGKVTKLTINTAQGKDALRFNGGRLDGRFTRTKNNKLIIEGFYKMGIEDSTWTFRDTSSTHVVIQTFVKGERTSIKQFDDDKLVSSTHINTRADTIRNKYIHIGILILLAVGIILWLVKNYRLTFPEQLKLKLVWKWLLCFISPIFIWLLHVGMRILLSDFNHDIFETIATIIFIFIVTCPLMFFIVFLIKLRKEIDVFLYWLLLGLVCSIWTTCGTLIELS</sequence>
<comment type="caution">
    <text evidence="2">The sequence shown here is derived from an EMBL/GenBank/DDBJ whole genome shotgun (WGS) entry which is preliminary data.</text>
</comment>
<gene>
    <name evidence="2" type="ORF">EV200_10764</name>
</gene>
<evidence type="ECO:0000313" key="3">
    <source>
        <dbReference type="Proteomes" id="UP000295684"/>
    </source>
</evidence>
<feature type="transmembrane region" description="Helical" evidence="1">
    <location>
        <begin position="427"/>
        <end position="448"/>
    </location>
</feature>
<keyword evidence="1" id="KW-0812">Transmembrane</keyword>
<proteinExistence type="predicted"/>
<keyword evidence="1" id="KW-0472">Membrane</keyword>
<dbReference type="RefSeq" id="WP_132534852.1">
    <property type="nucleotide sequence ID" value="NZ_BMJO01000001.1"/>
</dbReference>